<name>A0AAN5IC09_9BILA</name>
<accession>A0AAN5IC09</accession>
<protein>
    <submittedName>
        <fullName evidence="2">Uncharacterized protein</fullName>
    </submittedName>
</protein>
<evidence type="ECO:0000313" key="2">
    <source>
        <dbReference type="EMBL" id="GMR59099.1"/>
    </source>
</evidence>
<evidence type="ECO:0000256" key="1">
    <source>
        <dbReference type="SAM" id="SignalP"/>
    </source>
</evidence>
<reference evidence="3" key="1">
    <citation type="submission" date="2022-10" db="EMBL/GenBank/DDBJ databases">
        <title>Genome assembly of Pristionchus species.</title>
        <authorList>
            <person name="Yoshida K."/>
            <person name="Sommer R.J."/>
        </authorList>
    </citation>
    <scope>NUCLEOTIDE SEQUENCE [LARGE SCALE GENOMIC DNA]</scope>
    <source>
        <strain evidence="3">RS5460</strain>
    </source>
</reference>
<organism evidence="2 3">
    <name type="scientific">Pristionchus mayeri</name>
    <dbReference type="NCBI Taxonomy" id="1317129"/>
    <lineage>
        <taxon>Eukaryota</taxon>
        <taxon>Metazoa</taxon>
        <taxon>Ecdysozoa</taxon>
        <taxon>Nematoda</taxon>
        <taxon>Chromadorea</taxon>
        <taxon>Rhabditida</taxon>
        <taxon>Rhabditina</taxon>
        <taxon>Diplogasteromorpha</taxon>
        <taxon>Diplogasteroidea</taxon>
        <taxon>Neodiplogasteridae</taxon>
        <taxon>Pristionchus</taxon>
    </lineage>
</organism>
<sequence>LLTLTLLLLPLIKEAWPHPIDGPMSLMDTAWRNQFEPVVYRRKEAIKDGSEEGLTSANNHGFDEQGMKDLDEVGSLVGGAGSDVNSLLRPYYSMVEMGAGGNKQGMGSYMHILPDSSEGDTPIYTLGGSFYGGLEPAGVKTGYMTRPFG</sequence>
<dbReference type="AlphaFoldDB" id="A0AAN5IC09"/>
<gene>
    <name evidence="2" type="ORF">PMAYCL1PPCAC_29294</name>
</gene>
<dbReference type="Proteomes" id="UP001328107">
    <property type="component" value="Unassembled WGS sequence"/>
</dbReference>
<feature type="non-terminal residue" evidence="2">
    <location>
        <position position="1"/>
    </location>
</feature>
<evidence type="ECO:0000313" key="3">
    <source>
        <dbReference type="Proteomes" id="UP001328107"/>
    </source>
</evidence>
<comment type="caution">
    <text evidence="2">The sequence shown here is derived from an EMBL/GenBank/DDBJ whole genome shotgun (WGS) entry which is preliminary data.</text>
</comment>
<proteinExistence type="predicted"/>
<keyword evidence="3" id="KW-1185">Reference proteome</keyword>
<dbReference type="EMBL" id="BTRK01000006">
    <property type="protein sequence ID" value="GMR59099.1"/>
    <property type="molecule type" value="Genomic_DNA"/>
</dbReference>
<feature type="chain" id="PRO_5042923611" evidence="1">
    <location>
        <begin position="18"/>
        <end position="149"/>
    </location>
</feature>
<keyword evidence="1" id="KW-0732">Signal</keyword>
<feature type="signal peptide" evidence="1">
    <location>
        <begin position="1"/>
        <end position="17"/>
    </location>
</feature>